<name>A0AAN9A1N7_HALRR</name>
<accession>A0AAN9A1N7</accession>
<proteinExistence type="predicted"/>
<evidence type="ECO:0000313" key="2">
    <source>
        <dbReference type="Proteomes" id="UP001381693"/>
    </source>
</evidence>
<comment type="caution">
    <text evidence="1">The sequence shown here is derived from an EMBL/GenBank/DDBJ whole genome shotgun (WGS) entry which is preliminary data.</text>
</comment>
<keyword evidence="2" id="KW-1185">Reference proteome</keyword>
<evidence type="ECO:0000313" key="1">
    <source>
        <dbReference type="EMBL" id="KAK7069070.1"/>
    </source>
</evidence>
<sequence length="123" mass="13869">MSRNFSKFHLPYIRPKNSASLLVVLKIASGSSVDITPDAQARSAGITIPVLQRKSIETFQIFLKNGSAKSRDKEKKILLIPLSKNRAFHFYRESLLEPSRSFGEMEAPSLVIGKRKSFQFPCK</sequence>
<protein>
    <submittedName>
        <fullName evidence="1">Uncharacterized protein</fullName>
    </submittedName>
</protein>
<dbReference type="EMBL" id="JAXCGZ010017037">
    <property type="protein sequence ID" value="KAK7069070.1"/>
    <property type="molecule type" value="Genomic_DNA"/>
</dbReference>
<reference evidence="1 2" key="1">
    <citation type="submission" date="2023-11" db="EMBL/GenBank/DDBJ databases">
        <title>Halocaridina rubra genome assembly.</title>
        <authorList>
            <person name="Smith C."/>
        </authorList>
    </citation>
    <scope>NUCLEOTIDE SEQUENCE [LARGE SCALE GENOMIC DNA]</scope>
    <source>
        <strain evidence="1">EP-1</strain>
        <tissue evidence="1">Whole</tissue>
    </source>
</reference>
<dbReference type="Proteomes" id="UP001381693">
    <property type="component" value="Unassembled WGS sequence"/>
</dbReference>
<dbReference type="AlphaFoldDB" id="A0AAN9A1N7"/>
<gene>
    <name evidence="1" type="ORF">SK128_028342</name>
</gene>
<organism evidence="1 2">
    <name type="scientific">Halocaridina rubra</name>
    <name type="common">Hawaiian red shrimp</name>
    <dbReference type="NCBI Taxonomy" id="373956"/>
    <lineage>
        <taxon>Eukaryota</taxon>
        <taxon>Metazoa</taxon>
        <taxon>Ecdysozoa</taxon>
        <taxon>Arthropoda</taxon>
        <taxon>Crustacea</taxon>
        <taxon>Multicrustacea</taxon>
        <taxon>Malacostraca</taxon>
        <taxon>Eumalacostraca</taxon>
        <taxon>Eucarida</taxon>
        <taxon>Decapoda</taxon>
        <taxon>Pleocyemata</taxon>
        <taxon>Caridea</taxon>
        <taxon>Atyoidea</taxon>
        <taxon>Atyidae</taxon>
        <taxon>Halocaridina</taxon>
    </lineage>
</organism>